<evidence type="ECO:0000256" key="10">
    <source>
        <dbReference type="ARBA" id="ARBA00023200"/>
    </source>
</evidence>
<dbReference type="PANTHER" id="PTHR45961:SF6">
    <property type="entry name" value="IP21249P"/>
    <property type="match status" value="1"/>
</dbReference>
<feature type="domain" description="Tyrosine specific protein phosphatases" evidence="15">
    <location>
        <begin position="87"/>
        <end position="162"/>
    </location>
</feature>
<reference evidence="17" key="3">
    <citation type="submission" date="2018-05" db="EMBL/GenBank/DDBJ databases">
        <authorList>
            <person name="Zorec T.M."/>
            <person name="Hosnjak L."/>
            <person name="Kutnjak D."/>
            <person name="Kusar B."/>
            <person name="Trcko K."/>
            <person name="Kocjan B.J."/>
            <person name="Li Y."/>
            <person name="Krizmaric M."/>
            <person name="Miljkovic J."/>
            <person name="Ravnikar M."/>
            <person name="Poljak M."/>
        </authorList>
    </citation>
    <scope>NUCLEOTIDE SEQUENCE</scope>
    <source>
        <strain evidence="17">MCV2_MB98</strain>
        <strain evidence="18">MCV2_MC313</strain>
        <strain evidence="19">MCV2_MC316</strain>
        <strain evidence="20">MCV2_MC332</strain>
        <strain evidence="21">MCV2_MC515</strain>
    </source>
</reference>
<dbReference type="GO" id="GO:0030430">
    <property type="term" value="C:host cell cytoplasm"/>
    <property type="evidence" value="ECO:0007669"/>
    <property type="project" value="UniProtKB-SubCell"/>
</dbReference>
<evidence type="ECO:0000313" key="17">
    <source>
        <dbReference type="EMBL" id="AYO87717.1"/>
    </source>
</evidence>
<dbReference type="Proteomes" id="UP000320664">
    <property type="component" value="Segment"/>
</dbReference>
<reference evidence="16" key="1">
    <citation type="journal article" date="2017" name="J. Gen. Virol.">
        <title>Recombination events and variability among full-length genomes of co-circulating molluscum contagiosum virus subtypes 1 and 2.</title>
        <authorList>
            <person name="Lopez-Bueno A."/>
            <person name="Parras-Molto M."/>
            <person name="Lopez-Barrantes O."/>
            <person name="Belda S."/>
            <person name="Alejo A."/>
        </authorList>
    </citation>
    <scope>NUCLEOTIDE SEQUENCE</scope>
    <source>
        <strain evidence="16">Madrid 2016_1</strain>
    </source>
</reference>
<dbReference type="InterPro" id="IPR029021">
    <property type="entry name" value="Prot-tyrosine_phosphatase-like"/>
</dbReference>
<dbReference type="Proteomes" id="UP000320816">
    <property type="component" value="Segment"/>
</dbReference>
<dbReference type="Gene3D" id="3.90.190.10">
    <property type="entry name" value="Protein tyrosine phosphatase superfamily"/>
    <property type="match status" value="1"/>
</dbReference>
<keyword evidence="9" id="KW-1105">Inhibition of host STAT1 by virus</keyword>
<dbReference type="EMBL" id="MH320549">
    <property type="protein sequence ID" value="AYO87887.1"/>
    <property type="molecule type" value="Genomic_DNA"/>
</dbReference>
<keyword evidence="5" id="KW-1090">Inhibition of host innate immune response by virus</keyword>
<evidence type="ECO:0000313" key="20">
    <source>
        <dbReference type="EMBL" id="AYO88227.1"/>
    </source>
</evidence>
<dbReference type="GO" id="GO:0004721">
    <property type="term" value="F:phosphoprotein phosphatase activity"/>
    <property type="evidence" value="ECO:0007669"/>
    <property type="project" value="UniProtKB-KW"/>
</dbReference>
<evidence type="ECO:0000256" key="4">
    <source>
        <dbReference type="ARBA" id="ARBA00022581"/>
    </source>
</evidence>
<dbReference type="Pfam" id="PF00782">
    <property type="entry name" value="DSPc"/>
    <property type="match status" value="1"/>
</dbReference>
<gene>
    <name evidence="16" type="primary">MC082L</name>
</gene>
<evidence type="ECO:0000313" key="16">
    <source>
        <dbReference type="EMBL" id="AQY16655.1"/>
    </source>
</evidence>
<comment type="similarity">
    <text evidence="2">Belongs to the protein-tyrosine phosphatase family. Non-receptor class dual specificity subfamily.</text>
</comment>
<evidence type="ECO:0000256" key="13">
    <source>
        <dbReference type="ARBA" id="ARBA00047339"/>
    </source>
</evidence>
<feature type="domain" description="Tyrosine-protein phosphatase" evidence="14">
    <location>
        <begin position="27"/>
        <end position="169"/>
    </location>
</feature>
<keyword evidence="10" id="KW-1035">Host cytoplasm</keyword>
<comment type="subunit">
    <text evidence="3">Homodimer.</text>
</comment>
<evidence type="ECO:0000256" key="3">
    <source>
        <dbReference type="ARBA" id="ARBA00011738"/>
    </source>
</evidence>
<keyword evidence="11" id="KW-0922">Interferon antiviral system evasion</keyword>
<dbReference type="SUPFAM" id="SSF52799">
    <property type="entry name" value="(Phosphotyrosine protein) phosphatases II"/>
    <property type="match status" value="1"/>
</dbReference>
<dbReference type="InterPro" id="IPR052103">
    <property type="entry name" value="Dual_spec_Phospatases"/>
</dbReference>
<dbReference type="GO" id="GO:0052170">
    <property type="term" value="P:symbiont-mediated suppression of host innate immune response"/>
    <property type="evidence" value="ECO:0007669"/>
    <property type="project" value="UniProtKB-KW"/>
</dbReference>
<evidence type="ECO:0000313" key="18">
    <source>
        <dbReference type="EMBL" id="AYO87887.1"/>
    </source>
</evidence>
<dbReference type="InterPro" id="IPR016130">
    <property type="entry name" value="Tyr_Pase_AS"/>
</dbReference>
<evidence type="ECO:0000313" key="19">
    <source>
        <dbReference type="EMBL" id="AYO88057.1"/>
    </source>
</evidence>
<dbReference type="PANTHER" id="PTHR45961">
    <property type="entry name" value="IP21249P"/>
    <property type="match status" value="1"/>
</dbReference>
<dbReference type="Proteomes" id="UP000317891">
    <property type="component" value="Segment"/>
</dbReference>
<dbReference type="Proteomes" id="UP000315637">
    <property type="component" value="Segment"/>
</dbReference>
<dbReference type="InterPro" id="IPR000340">
    <property type="entry name" value="Dual-sp_phosphatase_cat-dom"/>
</dbReference>
<evidence type="ECO:0000256" key="1">
    <source>
        <dbReference type="ARBA" id="ARBA00004192"/>
    </source>
</evidence>
<organism evidence="16">
    <name type="scientific">Molluscum contagiosum virus subtype 2</name>
    <name type="common">MOCV</name>
    <name type="synonym">MCVII</name>
    <dbReference type="NCBI Taxonomy" id="10281"/>
    <lineage>
        <taxon>Viruses</taxon>
        <taxon>Varidnaviria</taxon>
        <taxon>Bamfordvirae</taxon>
        <taxon>Nucleocytoviricota</taxon>
        <taxon>Pokkesviricetes</taxon>
        <taxon>Chitovirales</taxon>
        <taxon>Poxviridae</taxon>
        <taxon>Chordopoxvirinae</taxon>
        <taxon>Molluscipoxvirus</taxon>
        <taxon>Molluscipoxvirus molluscum</taxon>
        <taxon>Molluscum contagiosum virus</taxon>
    </lineage>
</organism>
<dbReference type="Proteomes" id="UP000319755">
    <property type="component" value="Genome"/>
</dbReference>
<dbReference type="InterPro" id="IPR000387">
    <property type="entry name" value="Tyr_Pase_dom"/>
</dbReference>
<evidence type="ECO:0000256" key="6">
    <source>
        <dbReference type="ARBA" id="ARBA00022801"/>
    </source>
</evidence>
<evidence type="ECO:0000259" key="14">
    <source>
        <dbReference type="PROSITE" id="PS50054"/>
    </source>
</evidence>
<evidence type="ECO:0000256" key="7">
    <source>
        <dbReference type="ARBA" id="ARBA00022830"/>
    </source>
</evidence>
<reference evidence="17" key="2">
    <citation type="journal article" date="2018" name="Viruses">
        <title>New Insights into the Evolutionary and Genomic Landscape of Molluscum Contagiosum Virus (MCV) based on Nine MCV1 and Six MCV2 Complete Genome Sequences.</title>
        <authorList>
            <person name="Zorec T."/>
            <person name="Kutnjak D."/>
            <person name="Hosnjak L."/>
            <person name="Kusar B."/>
            <person name="Trcko K."/>
            <person name="Kocjan B."/>
            <person name="Li Y."/>
            <person name="Krizmaric M."/>
            <person name="Miljkovic J."/>
            <person name="Ravnikar M."/>
            <person name="Poljak M."/>
        </authorList>
    </citation>
    <scope>NUCLEOTIDE SEQUENCE [LARGE SCALE GENOMIC DNA]</scope>
    <source>
        <strain evidence="17">MCV2_MB98</strain>
        <strain evidence="18">MCV2_MC313</strain>
        <strain evidence="19">MCV2_MC316</strain>
        <strain evidence="20">MCV2_MC332</strain>
        <strain evidence="21">MCV2_MC515</strain>
    </source>
</reference>
<dbReference type="PROSITE" id="PS50056">
    <property type="entry name" value="TYR_PHOSPHATASE_2"/>
    <property type="match status" value="1"/>
</dbReference>
<accession>A0A1S7DLS3</accession>
<dbReference type="EMBL" id="MH320548">
    <property type="protein sequence ID" value="AYO87717.1"/>
    <property type="molecule type" value="Genomic_DNA"/>
</dbReference>
<dbReference type="PROSITE" id="PS50054">
    <property type="entry name" value="TYR_PHOSPHATASE_DUAL"/>
    <property type="match status" value="1"/>
</dbReference>
<sequence length="169" mass="19340">MDKKQLYRRLILKSTSTPVMTKDELTQITRITEYVYLGSYNNAMALESSGVPFRYVLNMSMVRYSLPGSSATIVHIPIPDNDQVRIAKYFDGVAAFLERCEKSHTPVLVHCIAGVNRSGAMIMAYLLHTRNRQIPAVIYFLYVYHGIKDIRGAFLENASFKRQLVDHYL</sequence>
<dbReference type="InterPro" id="IPR003595">
    <property type="entry name" value="Tyr_Pase_cat"/>
</dbReference>
<evidence type="ECO:0000256" key="12">
    <source>
        <dbReference type="ARBA" id="ARBA00023280"/>
    </source>
</evidence>
<dbReference type="EMBL" id="MH320550">
    <property type="protein sequence ID" value="AYO88057.1"/>
    <property type="molecule type" value="Genomic_DNA"/>
</dbReference>
<dbReference type="CDD" id="cd14498">
    <property type="entry name" value="DSP"/>
    <property type="match status" value="1"/>
</dbReference>
<dbReference type="PROSITE" id="PS00383">
    <property type="entry name" value="TYR_PHOSPHATASE_1"/>
    <property type="match status" value="1"/>
</dbReference>
<evidence type="ECO:0000256" key="11">
    <source>
        <dbReference type="ARBA" id="ARBA00023258"/>
    </source>
</evidence>
<evidence type="ECO:0000313" key="21">
    <source>
        <dbReference type="EMBL" id="AYO89105.1"/>
    </source>
</evidence>
<dbReference type="GO" id="GO:0039563">
    <property type="term" value="P:symbiont-mediated suppression of host JAK-STAT cascade via inhibition of STAT1 activity"/>
    <property type="evidence" value="ECO:0007669"/>
    <property type="project" value="UniProtKB-KW"/>
</dbReference>
<evidence type="ECO:0000259" key="15">
    <source>
        <dbReference type="PROSITE" id="PS50056"/>
    </source>
</evidence>
<dbReference type="GO" id="GO:0039502">
    <property type="term" value="P:symbiont-mediated suppression of host type I interferon-mediated signaling pathway"/>
    <property type="evidence" value="ECO:0007669"/>
    <property type="project" value="UniProtKB-KW"/>
</dbReference>
<dbReference type="SMART" id="SM00404">
    <property type="entry name" value="PTPc_motif"/>
    <property type="match status" value="1"/>
</dbReference>
<organismHost>
    <name type="scientific">Homo sapiens</name>
    <name type="common">Human</name>
    <dbReference type="NCBI Taxonomy" id="9606"/>
</organismHost>
<dbReference type="EMBL" id="MH320551">
    <property type="protein sequence ID" value="AYO88227.1"/>
    <property type="molecule type" value="Genomic_DNA"/>
</dbReference>
<comment type="subcellular location">
    <subcellularLocation>
        <location evidence="1">Host cytoplasm</location>
    </subcellularLocation>
</comment>
<protein>
    <submittedName>
        <fullName evidence="16">MC082</fullName>
    </submittedName>
</protein>
<keyword evidence="8" id="KW-0904">Protein phosphatase</keyword>
<evidence type="ECO:0000256" key="9">
    <source>
        <dbReference type="ARBA" id="ARBA00022961"/>
    </source>
</evidence>
<proteinExistence type="inferred from homology"/>
<comment type="catalytic activity">
    <reaction evidence="13">
        <text>O-phospho-L-seryl-[protein] + H2O = L-seryl-[protein] + phosphate</text>
        <dbReference type="Rhea" id="RHEA:20629"/>
        <dbReference type="Rhea" id="RHEA-COMP:9863"/>
        <dbReference type="Rhea" id="RHEA-COMP:11604"/>
        <dbReference type="ChEBI" id="CHEBI:15377"/>
        <dbReference type="ChEBI" id="CHEBI:29999"/>
        <dbReference type="ChEBI" id="CHEBI:43474"/>
        <dbReference type="ChEBI" id="CHEBI:83421"/>
    </reaction>
</comment>
<keyword evidence="6" id="KW-0378">Hydrolase</keyword>
<name>A0A1S7DLS3_MCV2</name>
<dbReference type="Proteomes" id="UP000317568">
    <property type="component" value="Genome"/>
</dbReference>
<dbReference type="InterPro" id="IPR020422">
    <property type="entry name" value="TYR_PHOSPHATASE_DUAL_dom"/>
</dbReference>
<dbReference type="EMBL" id="KY040274">
    <property type="protein sequence ID" value="AQY16655.1"/>
    <property type="molecule type" value="Genomic_DNA"/>
</dbReference>
<evidence type="ECO:0000256" key="5">
    <source>
        <dbReference type="ARBA" id="ARBA00022632"/>
    </source>
</evidence>
<evidence type="ECO:0000256" key="8">
    <source>
        <dbReference type="ARBA" id="ARBA00022912"/>
    </source>
</evidence>
<keyword evidence="12" id="KW-0899">Viral immunoevasion</keyword>
<dbReference type="EMBL" id="MH320556">
    <property type="protein sequence ID" value="AYO89105.1"/>
    <property type="molecule type" value="Genomic_DNA"/>
</dbReference>
<keyword evidence="7" id="KW-1114">Inhibition of host interferon signaling pathway by virus</keyword>
<dbReference type="SMART" id="SM00195">
    <property type="entry name" value="DSPc"/>
    <property type="match status" value="1"/>
</dbReference>
<evidence type="ECO:0000256" key="2">
    <source>
        <dbReference type="ARBA" id="ARBA00008601"/>
    </source>
</evidence>
<keyword evidence="4" id="KW-0945">Host-virus interaction</keyword>